<proteinExistence type="predicted"/>
<organism evidence="3 4">
    <name type="scientific">Thelonectria olida</name>
    <dbReference type="NCBI Taxonomy" id="1576542"/>
    <lineage>
        <taxon>Eukaryota</taxon>
        <taxon>Fungi</taxon>
        <taxon>Dikarya</taxon>
        <taxon>Ascomycota</taxon>
        <taxon>Pezizomycotina</taxon>
        <taxon>Sordariomycetes</taxon>
        <taxon>Hypocreomycetidae</taxon>
        <taxon>Hypocreales</taxon>
        <taxon>Nectriaceae</taxon>
        <taxon>Thelonectria</taxon>
    </lineage>
</organism>
<keyword evidence="1" id="KW-0732">Signal</keyword>
<reference evidence="3 4" key="1">
    <citation type="journal article" date="2021" name="Nat. Commun.">
        <title>Genetic determinants of endophytism in the Arabidopsis root mycobiome.</title>
        <authorList>
            <person name="Mesny F."/>
            <person name="Miyauchi S."/>
            <person name="Thiergart T."/>
            <person name="Pickel B."/>
            <person name="Atanasova L."/>
            <person name="Karlsson M."/>
            <person name="Huettel B."/>
            <person name="Barry K.W."/>
            <person name="Haridas S."/>
            <person name="Chen C."/>
            <person name="Bauer D."/>
            <person name="Andreopoulos W."/>
            <person name="Pangilinan J."/>
            <person name="LaButti K."/>
            <person name="Riley R."/>
            <person name="Lipzen A."/>
            <person name="Clum A."/>
            <person name="Drula E."/>
            <person name="Henrissat B."/>
            <person name="Kohler A."/>
            <person name="Grigoriev I.V."/>
            <person name="Martin F.M."/>
            <person name="Hacquard S."/>
        </authorList>
    </citation>
    <scope>NUCLEOTIDE SEQUENCE [LARGE SCALE GENOMIC DNA]</scope>
    <source>
        <strain evidence="3 4">MPI-CAGE-CH-0241</strain>
    </source>
</reference>
<dbReference type="AlphaFoldDB" id="A0A9P9AK82"/>
<gene>
    <name evidence="3" type="ORF">B0T10DRAFT_417653</name>
</gene>
<feature type="signal peptide" evidence="1">
    <location>
        <begin position="1"/>
        <end position="19"/>
    </location>
</feature>
<dbReference type="EMBL" id="JAGPYM010000058">
    <property type="protein sequence ID" value="KAH6871212.1"/>
    <property type="molecule type" value="Genomic_DNA"/>
</dbReference>
<accession>A0A9P9AK82</accession>
<name>A0A9P9AK82_9HYPO</name>
<protein>
    <submittedName>
        <fullName evidence="3">Concanavalin A-like lectin/glucanase domain-containing protein</fullName>
    </submittedName>
</protein>
<dbReference type="InterPro" id="IPR013320">
    <property type="entry name" value="ConA-like_dom_sf"/>
</dbReference>
<feature type="domain" description="GH16" evidence="2">
    <location>
        <begin position="24"/>
        <end position="266"/>
    </location>
</feature>
<evidence type="ECO:0000256" key="1">
    <source>
        <dbReference type="SAM" id="SignalP"/>
    </source>
</evidence>
<keyword evidence="4" id="KW-1185">Reference proteome</keyword>
<dbReference type="PANTHER" id="PTHR38121:SF2">
    <property type="entry name" value="ACYLTRANSFERASE 3 DOMAIN-CONTAINING PROTEIN"/>
    <property type="match status" value="1"/>
</dbReference>
<dbReference type="Gene3D" id="2.60.120.200">
    <property type="match status" value="1"/>
</dbReference>
<dbReference type="PROSITE" id="PS51762">
    <property type="entry name" value="GH16_2"/>
    <property type="match status" value="1"/>
</dbReference>
<dbReference type="CDD" id="cd00413">
    <property type="entry name" value="Glyco_hydrolase_16"/>
    <property type="match status" value="1"/>
</dbReference>
<comment type="caution">
    <text evidence="3">The sequence shown here is derived from an EMBL/GenBank/DDBJ whole genome shotgun (WGS) entry which is preliminary data.</text>
</comment>
<dbReference type="OrthoDB" id="25131at2759"/>
<feature type="chain" id="PRO_5040411945" evidence="1">
    <location>
        <begin position="20"/>
        <end position="266"/>
    </location>
</feature>
<dbReference type="InterPro" id="IPR000757">
    <property type="entry name" value="Beta-glucanase-like"/>
</dbReference>
<dbReference type="GO" id="GO:0005975">
    <property type="term" value="P:carbohydrate metabolic process"/>
    <property type="evidence" value="ECO:0007669"/>
    <property type="project" value="InterPro"/>
</dbReference>
<dbReference type="GO" id="GO:0004553">
    <property type="term" value="F:hydrolase activity, hydrolyzing O-glycosyl compounds"/>
    <property type="evidence" value="ECO:0007669"/>
    <property type="project" value="InterPro"/>
</dbReference>
<dbReference type="SUPFAM" id="SSF49899">
    <property type="entry name" value="Concanavalin A-like lectins/glucanases"/>
    <property type="match status" value="1"/>
</dbReference>
<evidence type="ECO:0000313" key="4">
    <source>
        <dbReference type="Proteomes" id="UP000777438"/>
    </source>
</evidence>
<dbReference type="PANTHER" id="PTHR38121">
    <property type="entry name" value="GH16 DOMAIN-CONTAINING PROTEIN"/>
    <property type="match status" value="1"/>
</dbReference>
<dbReference type="Pfam" id="PF00722">
    <property type="entry name" value="Glyco_hydro_16"/>
    <property type="match status" value="1"/>
</dbReference>
<evidence type="ECO:0000259" key="2">
    <source>
        <dbReference type="PROSITE" id="PS51762"/>
    </source>
</evidence>
<sequence>MHLISYLLAALVTIGLTEGKPVARAKSSSPAPTFLKGKYVCDDGDDDAKFSKKALYTFTGNKLPSGLSASTYNVGGNRVFSTSNVVVRNGYLELRVPGGQKAMPYSCGQIVTDVNNIVSASVRTTAILTENAGTINGMFFYGDDSQETDIEWISDASSGSNNGYRWLWFTNQDSNGDRKLTSKAVRPPSNPTTTEHEYRIDWTPNLTVFFIDGVEIWRTTQDAPNIPGPWMWNNWTNGNKGWSVGPPAKDSVFKIRKIEMYYNTAN</sequence>
<dbReference type="Proteomes" id="UP000777438">
    <property type="component" value="Unassembled WGS sequence"/>
</dbReference>
<evidence type="ECO:0000313" key="3">
    <source>
        <dbReference type="EMBL" id="KAH6871212.1"/>
    </source>
</evidence>